<feature type="binding site" evidence="6">
    <location>
        <position position="337"/>
    </location>
    <ligand>
        <name>Ca(2+)</name>
        <dbReference type="ChEBI" id="CHEBI:29108"/>
    </ligand>
</feature>
<keyword evidence="2" id="KW-0378">Hydrolase</keyword>
<protein>
    <submittedName>
        <fullName evidence="8">Penicillin acylase family protein</fullName>
    </submittedName>
</protein>
<keyword evidence="6" id="KW-0106">Calcium</keyword>
<dbReference type="InterPro" id="IPR014395">
    <property type="entry name" value="Pen/GL7ACA/AHL_acylase"/>
</dbReference>
<feature type="transmembrane region" description="Helical" evidence="7">
    <location>
        <begin position="12"/>
        <end position="30"/>
    </location>
</feature>
<keyword evidence="7" id="KW-0472">Membrane</keyword>
<keyword evidence="7" id="KW-0812">Transmembrane</keyword>
<organism evidence="8">
    <name type="scientific">Salinispirillum sp. LH 10-3-1</name>
    <dbReference type="NCBI Taxonomy" id="2952525"/>
    <lineage>
        <taxon>Bacteria</taxon>
        <taxon>Pseudomonadati</taxon>
        <taxon>Pseudomonadota</taxon>
        <taxon>Gammaproteobacteria</taxon>
        <taxon>Oceanospirillales</taxon>
        <taxon>Saccharospirillaceae</taxon>
        <taxon>Salinispirillum</taxon>
    </lineage>
</organism>
<accession>A0AB38YD05</accession>
<comment type="similarity">
    <text evidence="1">Belongs to the peptidase S45 family.</text>
</comment>
<gene>
    <name evidence="8" type="ORF">NFC81_10845</name>
</gene>
<dbReference type="Gene3D" id="2.30.120.10">
    <property type="match status" value="1"/>
</dbReference>
<dbReference type="Pfam" id="PF01804">
    <property type="entry name" value="Penicil_amidase"/>
    <property type="match status" value="1"/>
</dbReference>
<evidence type="ECO:0000256" key="3">
    <source>
        <dbReference type="ARBA" id="ARBA00023145"/>
    </source>
</evidence>
<dbReference type="Gene3D" id="3.60.20.10">
    <property type="entry name" value="Glutamine Phosphoribosylpyrophosphate, subunit 1, domain 1"/>
    <property type="match status" value="1"/>
</dbReference>
<evidence type="ECO:0000256" key="7">
    <source>
        <dbReference type="SAM" id="Phobius"/>
    </source>
</evidence>
<evidence type="ECO:0000256" key="1">
    <source>
        <dbReference type="ARBA" id="ARBA00006586"/>
    </source>
</evidence>
<evidence type="ECO:0000256" key="4">
    <source>
        <dbReference type="ARBA" id="ARBA00038735"/>
    </source>
</evidence>
<evidence type="ECO:0000256" key="6">
    <source>
        <dbReference type="PIRSR" id="PIRSR001227-2"/>
    </source>
</evidence>
<evidence type="ECO:0000313" key="8">
    <source>
        <dbReference type="EMBL" id="WLD57216.1"/>
    </source>
</evidence>
<reference evidence="8" key="1">
    <citation type="submission" date="2022-07" db="EMBL/GenBank/DDBJ databases">
        <title>Complete genome sequence of Salinispirillum sp. LH10-3-1 capable of multiple carbohydrate inversion isolated from a soda lake.</title>
        <authorList>
            <person name="Liu J."/>
            <person name="Zhai Y."/>
            <person name="Zhang H."/>
            <person name="Yang H."/>
            <person name="Qu J."/>
            <person name="Li J."/>
        </authorList>
    </citation>
    <scope>NUCLEOTIDE SEQUENCE</scope>
    <source>
        <strain evidence="8">LH 10-3-1</strain>
    </source>
</reference>
<keyword evidence="3" id="KW-0865">Zymogen</keyword>
<dbReference type="GO" id="GO:0017000">
    <property type="term" value="P:antibiotic biosynthetic process"/>
    <property type="evidence" value="ECO:0007669"/>
    <property type="project" value="InterPro"/>
</dbReference>
<dbReference type="InterPro" id="IPR043147">
    <property type="entry name" value="Penicillin_amidase_A-knob"/>
</dbReference>
<dbReference type="CDD" id="cd03747">
    <property type="entry name" value="Ntn_PGA_like"/>
    <property type="match status" value="1"/>
</dbReference>
<dbReference type="InterPro" id="IPR002692">
    <property type="entry name" value="S45"/>
</dbReference>
<comment type="subunit">
    <text evidence="4">Heterodimer of an alpha subunit and a beta subunit processed from the same precursor.</text>
</comment>
<dbReference type="Gene3D" id="1.10.439.10">
    <property type="entry name" value="Penicillin Amidohydrolase, domain 1"/>
    <property type="match status" value="1"/>
</dbReference>
<dbReference type="SUPFAM" id="SSF56235">
    <property type="entry name" value="N-terminal nucleophile aminohydrolases (Ntn hydrolases)"/>
    <property type="match status" value="1"/>
</dbReference>
<dbReference type="EMBL" id="CP101717">
    <property type="protein sequence ID" value="WLD57216.1"/>
    <property type="molecule type" value="Genomic_DNA"/>
</dbReference>
<keyword evidence="7" id="KW-1133">Transmembrane helix</keyword>
<name>A0AB38YD05_9GAMM</name>
<comment type="cofactor">
    <cofactor evidence="6">
        <name>Ca(2+)</name>
        <dbReference type="ChEBI" id="CHEBI:29108"/>
    </cofactor>
    <text evidence="6">Binds 1 Ca(2+) ion per dimer.</text>
</comment>
<feature type="active site" description="Nucleophile" evidence="5">
    <location>
        <position position="260"/>
    </location>
</feature>
<dbReference type="GO" id="GO:0016811">
    <property type="term" value="F:hydrolase activity, acting on carbon-nitrogen (but not peptide) bonds, in linear amides"/>
    <property type="evidence" value="ECO:0007669"/>
    <property type="project" value="InterPro"/>
</dbReference>
<dbReference type="Gene3D" id="1.10.1400.10">
    <property type="match status" value="1"/>
</dbReference>
<proteinExistence type="inferred from homology"/>
<evidence type="ECO:0000256" key="2">
    <source>
        <dbReference type="ARBA" id="ARBA00022801"/>
    </source>
</evidence>
<dbReference type="InterPro" id="IPR023343">
    <property type="entry name" value="Penicillin_amidase_dom1"/>
</dbReference>
<keyword evidence="6" id="KW-0479">Metal-binding</keyword>
<dbReference type="PANTHER" id="PTHR34218:SF4">
    <property type="entry name" value="ACYL-HOMOSERINE LACTONE ACYLASE QUIP"/>
    <property type="match status" value="1"/>
</dbReference>
<dbReference type="InterPro" id="IPR043146">
    <property type="entry name" value="Penicillin_amidase_N_B-knob"/>
</dbReference>
<evidence type="ECO:0000256" key="5">
    <source>
        <dbReference type="PIRSR" id="PIRSR001227-1"/>
    </source>
</evidence>
<feature type="binding site" evidence="6">
    <location>
        <position position="334"/>
    </location>
    <ligand>
        <name>Ca(2+)</name>
        <dbReference type="ChEBI" id="CHEBI:29108"/>
    </ligand>
</feature>
<dbReference type="AlphaFoldDB" id="A0AB38YD05"/>
<dbReference type="RefSeq" id="WP_304994504.1">
    <property type="nucleotide sequence ID" value="NZ_CP101717.1"/>
</dbReference>
<dbReference type="InterPro" id="IPR029055">
    <property type="entry name" value="Ntn_hydrolases_N"/>
</dbReference>
<dbReference type="GO" id="GO:0046872">
    <property type="term" value="F:metal ion binding"/>
    <property type="evidence" value="ECO:0007669"/>
    <property type="project" value="UniProtKB-KW"/>
</dbReference>
<dbReference type="PIRSF" id="PIRSF001227">
    <property type="entry name" value="Pen_acylase"/>
    <property type="match status" value="1"/>
</dbReference>
<dbReference type="PANTHER" id="PTHR34218">
    <property type="entry name" value="PEPTIDASE S45 PENICILLIN AMIDASE"/>
    <property type="match status" value="1"/>
</dbReference>
<sequence>MKLRNAVKWTRRALAAALVIVVAGAGFLYWQLTGSLAQLNGEVQHASLTAPVMVERDAQGIPRIIANHRPDTAFALGYLHAQERFFQMDLLRRNSAGEMSGMFGDVALNYDKRLRLHQFRKRGEAAVAALPEDHKATLDAYVEGVNAGLNGLRSKPFEYHLLGITPEPWQTADTMLALYSMYLDLQPNWNEQENSRAVMRDLLPEDWYAFLQPQGGEWDAPIHGAPFIYTAPVPERSLAAYETTQQVSAYQYRDGVEIGSNSWSAAGARTAYTSGMVANDMHLGLRVPNIWYRATWNVPGYGREISGATLPGTPAMVVGSNQHIAWAFTNSNGDYHDTIVLQTRNNDSEYLTPDGWQAVEMSPEVITIKGGESVTVEIPVTRWGPIIGEDHNGNAIVMRWVAHDVEGANLMLMNLEHTNTVFDALPIAAQSGVPGQNFVVVDRAGNQAWSIMGRLPKRSNEDFDGRLPMDWSDGTYYWDGYLDPSDYPAVINPAIERIWTGNSRMVSDQLLEKVGQAEYALGARQQQIRNRLLQQPIHTEQDFLDIQMDDQAVFLERWQAVLSSVLDDPTSAEMAEMQAMVDDWSGHAAKDDVGYWLVKRFREKVIDQTVGEIFRYLEGQVGQVFSAENINRYVEYPVWQLITEEPDHHLPTGHDSWQSFLYAVAEATLADVTANGAEPLSAQTWGRINTLAIEHPLANNVPVFGRFLKMPAEPMNGDTFMPLVQRPTTGASQRLVVAPGHEDNGIFHMATGQSAHPLSPFYDRGHRDWVDGQPSPLLPGEARHTLTFLP</sequence>